<feature type="domain" description="ABC transporter" evidence="11">
    <location>
        <begin position="234"/>
        <end position="474"/>
    </location>
</feature>
<dbReference type="InterPro" id="IPR027417">
    <property type="entry name" value="P-loop_NTPase"/>
</dbReference>
<feature type="compositionally biased region" description="Basic and acidic residues" evidence="9">
    <location>
        <begin position="108"/>
        <end position="122"/>
    </location>
</feature>
<feature type="compositionally biased region" description="Polar residues" evidence="9">
    <location>
        <begin position="164"/>
        <end position="176"/>
    </location>
</feature>
<feature type="transmembrane region" description="Helical" evidence="10">
    <location>
        <begin position="610"/>
        <end position="632"/>
    </location>
</feature>
<evidence type="ECO:0000313" key="13">
    <source>
        <dbReference type="Proteomes" id="UP000232323"/>
    </source>
</evidence>
<comment type="subcellular location">
    <subcellularLocation>
        <location evidence="1">Membrane</location>
        <topology evidence="1">Multi-pass membrane protein</topology>
    </subcellularLocation>
</comment>
<evidence type="ECO:0000256" key="6">
    <source>
        <dbReference type="ARBA" id="ARBA00022840"/>
    </source>
</evidence>
<dbReference type="AlphaFoldDB" id="A0A250XIH2"/>
<keyword evidence="13" id="KW-1185">Reference proteome</keyword>
<name>A0A250XIH2_9CHLO</name>
<comment type="caution">
    <text evidence="12">The sequence shown here is derived from an EMBL/GenBank/DDBJ whole genome shotgun (WGS) entry which is preliminary data.</text>
</comment>
<feature type="transmembrane region" description="Helical" evidence="10">
    <location>
        <begin position="662"/>
        <end position="681"/>
    </location>
</feature>
<evidence type="ECO:0000259" key="11">
    <source>
        <dbReference type="PROSITE" id="PS50893"/>
    </source>
</evidence>
<evidence type="ECO:0000256" key="1">
    <source>
        <dbReference type="ARBA" id="ARBA00004141"/>
    </source>
</evidence>
<dbReference type="OrthoDB" id="66620at2759"/>
<feature type="transmembrane region" description="Helical" evidence="10">
    <location>
        <begin position="687"/>
        <end position="712"/>
    </location>
</feature>
<gene>
    <name evidence="12" type="ORF">CEUSTIGMA_g10300.t1</name>
</gene>
<proteinExistence type="inferred from homology"/>
<dbReference type="GO" id="GO:0005524">
    <property type="term" value="F:ATP binding"/>
    <property type="evidence" value="ECO:0007669"/>
    <property type="project" value="UniProtKB-KW"/>
</dbReference>
<dbReference type="STRING" id="1157962.A0A250XIH2"/>
<keyword evidence="6" id="KW-0067">ATP-binding</keyword>
<dbReference type="GO" id="GO:0140359">
    <property type="term" value="F:ABC-type transporter activity"/>
    <property type="evidence" value="ECO:0007669"/>
    <property type="project" value="InterPro"/>
</dbReference>
<accession>A0A250XIH2</accession>
<evidence type="ECO:0000256" key="10">
    <source>
        <dbReference type="SAM" id="Phobius"/>
    </source>
</evidence>
<evidence type="ECO:0000313" key="12">
    <source>
        <dbReference type="EMBL" id="GAX82874.1"/>
    </source>
</evidence>
<dbReference type="SUPFAM" id="SSF52540">
    <property type="entry name" value="P-loop containing nucleoside triphosphate hydrolases"/>
    <property type="match status" value="1"/>
</dbReference>
<dbReference type="InterPro" id="IPR003593">
    <property type="entry name" value="AAA+_ATPase"/>
</dbReference>
<feature type="transmembrane region" description="Helical" evidence="10">
    <location>
        <begin position="800"/>
        <end position="823"/>
    </location>
</feature>
<evidence type="ECO:0000256" key="9">
    <source>
        <dbReference type="SAM" id="MobiDB-lite"/>
    </source>
</evidence>
<reference evidence="12 13" key="1">
    <citation type="submission" date="2017-08" db="EMBL/GenBank/DDBJ databases">
        <title>Acidophilic green algal genome provides insights into adaptation to an acidic environment.</title>
        <authorList>
            <person name="Hirooka S."/>
            <person name="Hirose Y."/>
            <person name="Kanesaki Y."/>
            <person name="Higuchi S."/>
            <person name="Fujiwara T."/>
            <person name="Onuma R."/>
            <person name="Era A."/>
            <person name="Ohbayashi R."/>
            <person name="Uzuka A."/>
            <person name="Nozaki H."/>
            <person name="Yoshikawa H."/>
            <person name="Miyagishima S.Y."/>
        </authorList>
    </citation>
    <scope>NUCLEOTIDE SEQUENCE [LARGE SCALE GENOMIC DNA]</scope>
    <source>
        <strain evidence="12 13">NIES-2499</strain>
    </source>
</reference>
<dbReference type="Pfam" id="PF01061">
    <property type="entry name" value="ABC2_membrane"/>
    <property type="match status" value="1"/>
</dbReference>
<dbReference type="Pfam" id="PF08370">
    <property type="entry name" value="PDR_assoc"/>
    <property type="match status" value="1"/>
</dbReference>
<organism evidence="12 13">
    <name type="scientific">Chlamydomonas eustigma</name>
    <dbReference type="NCBI Taxonomy" id="1157962"/>
    <lineage>
        <taxon>Eukaryota</taxon>
        <taxon>Viridiplantae</taxon>
        <taxon>Chlorophyta</taxon>
        <taxon>core chlorophytes</taxon>
        <taxon>Chlorophyceae</taxon>
        <taxon>CS clade</taxon>
        <taxon>Chlamydomonadales</taxon>
        <taxon>Chlamydomonadaceae</taxon>
        <taxon>Chlamydomonas</taxon>
    </lineage>
</organism>
<comment type="similarity">
    <text evidence="2">Belongs to the ABC transporter superfamily. ABCG family. PDR (TC 3.A.1.205) subfamily.</text>
</comment>
<keyword evidence="7 10" id="KW-1133">Transmembrane helix</keyword>
<dbReference type="Gene3D" id="3.40.50.300">
    <property type="entry name" value="P-loop containing nucleotide triphosphate hydrolases"/>
    <property type="match status" value="1"/>
</dbReference>
<keyword evidence="4 10" id="KW-0812">Transmembrane</keyword>
<keyword evidence="5" id="KW-0547">Nucleotide-binding</keyword>
<evidence type="ECO:0000256" key="7">
    <source>
        <dbReference type="ARBA" id="ARBA00022989"/>
    </source>
</evidence>
<dbReference type="EMBL" id="BEGY01000087">
    <property type="protein sequence ID" value="GAX82874.1"/>
    <property type="molecule type" value="Genomic_DNA"/>
</dbReference>
<dbReference type="GO" id="GO:0016020">
    <property type="term" value="C:membrane"/>
    <property type="evidence" value="ECO:0007669"/>
    <property type="project" value="UniProtKB-SubCell"/>
</dbReference>
<dbReference type="Pfam" id="PF00005">
    <property type="entry name" value="ABC_tran"/>
    <property type="match status" value="1"/>
</dbReference>
<sequence>METPWNVFFCAVSPFSYAMRALVINEFSSPRWQDLPAPGVPGETLGNYALGSFDFYTNTPWIWGGLGFNFGMYILLTIGSIIALAYLHPETPRAQIPDQSQLEAARQQGEERRKTMNSRRMDANSVIIPVTPGKGTRKDSSEDDSNSEDLDMKSSRTNPALMHSPSSALNKGGQSDISSSLPFTPITLVFKDIRYFVPNPRYDKKAARAAARAKQTQAEMEMTKGSSDPTDPKAKTPPLDMTLMEELQLLKGLTGYAEPGVLTALMGGSGAGKTTLMDVIAGRKTVGRIQGDIYANGHLVEQRSWSRVMGYCEQFDIHSPAQTVREALVFSARLRMPPSVSDEKVDAYVDEVLDIVDLMDIMYNLVGIPGTNGLSVEQRKRLTIAVELVSNPSVVFMDEPTSGLDARAATTVMRAVRNVARNNRTVIVTIHQPSIEIFEAFDMLLLLQRGGSITYFGALGSHSQNLIDYLCQIPGTPELPNGYNPATWMLEVTGGSMATVVKAVNADWPSVYRESELCKSNLAYAHELVERDSKQCPKLEVQSQYAMPFRAQMSILLRKFTLAYWRSPSYNMVRLLVTLLVSILYGTTYYKKGQVGYPATLGEIQNVIGIMFSSSNFLGMTNLMSAMAVIGYERVVFYRERGASMYDPFAYGYAMAMVEMPYLLVQSLCFVPIMYWMVLFLPTPEAFFHYFIMFFETVCFYTIFGQFLVYITPNAGIAQVLGGLFNYLFNIFNGFVITYPAMPSGWHWMNRFSPPTWILYGLGVSQLGQSEVPMDPTLVDGQVLPVWQYVQQQFGYDYSMRWWCVLILLAYILFVRVTSILALKYWNFLRR</sequence>
<keyword evidence="8 10" id="KW-0472">Membrane</keyword>
<dbReference type="GO" id="GO:0071944">
    <property type="term" value="C:cell periphery"/>
    <property type="evidence" value="ECO:0007669"/>
    <property type="project" value="UniProtKB-ARBA"/>
</dbReference>
<protein>
    <recommendedName>
        <fullName evidence="11">ABC transporter domain-containing protein</fullName>
    </recommendedName>
</protein>
<evidence type="ECO:0000256" key="2">
    <source>
        <dbReference type="ARBA" id="ARBA00006012"/>
    </source>
</evidence>
<feature type="transmembrane region" description="Helical" evidence="10">
    <location>
        <begin position="724"/>
        <end position="742"/>
    </location>
</feature>
<dbReference type="PANTHER" id="PTHR19241">
    <property type="entry name" value="ATP-BINDING CASSETTE TRANSPORTER"/>
    <property type="match status" value="1"/>
</dbReference>
<dbReference type="SMART" id="SM00382">
    <property type="entry name" value="AAA"/>
    <property type="match status" value="1"/>
</dbReference>
<feature type="transmembrane region" description="Helical" evidence="10">
    <location>
        <begin position="572"/>
        <end position="590"/>
    </location>
</feature>
<feature type="transmembrane region" description="Helical" evidence="10">
    <location>
        <begin position="61"/>
        <end position="87"/>
    </location>
</feature>
<dbReference type="InterPro" id="IPR013525">
    <property type="entry name" value="ABC2_TM"/>
</dbReference>
<evidence type="ECO:0000256" key="3">
    <source>
        <dbReference type="ARBA" id="ARBA00022448"/>
    </source>
</evidence>
<feature type="region of interest" description="Disordered" evidence="9">
    <location>
        <begin position="97"/>
        <end position="176"/>
    </location>
</feature>
<evidence type="ECO:0000256" key="5">
    <source>
        <dbReference type="ARBA" id="ARBA00022741"/>
    </source>
</evidence>
<dbReference type="PROSITE" id="PS50893">
    <property type="entry name" value="ABC_TRANSPORTER_2"/>
    <property type="match status" value="1"/>
</dbReference>
<dbReference type="InterPro" id="IPR013581">
    <property type="entry name" value="PDR_assoc"/>
</dbReference>
<evidence type="ECO:0000256" key="8">
    <source>
        <dbReference type="ARBA" id="ARBA00023136"/>
    </source>
</evidence>
<keyword evidence="3" id="KW-0813">Transport</keyword>
<evidence type="ECO:0000256" key="4">
    <source>
        <dbReference type="ARBA" id="ARBA00022692"/>
    </source>
</evidence>
<dbReference type="InterPro" id="IPR003439">
    <property type="entry name" value="ABC_transporter-like_ATP-bd"/>
</dbReference>
<dbReference type="GO" id="GO:0016887">
    <property type="term" value="F:ATP hydrolysis activity"/>
    <property type="evidence" value="ECO:0007669"/>
    <property type="project" value="InterPro"/>
</dbReference>
<dbReference type="Proteomes" id="UP000232323">
    <property type="component" value="Unassembled WGS sequence"/>
</dbReference>